<dbReference type="Pfam" id="PF13672">
    <property type="entry name" value="PP2C_2"/>
    <property type="match status" value="1"/>
</dbReference>
<name>A0ABP7D0W2_9ACTN</name>
<evidence type="ECO:0000313" key="4">
    <source>
        <dbReference type="Proteomes" id="UP001500902"/>
    </source>
</evidence>
<dbReference type="PROSITE" id="PS51746">
    <property type="entry name" value="PPM_2"/>
    <property type="match status" value="1"/>
</dbReference>
<dbReference type="RefSeq" id="WP_344889121.1">
    <property type="nucleotide sequence ID" value="NZ_BAAAZP010000151.1"/>
</dbReference>
<feature type="compositionally biased region" description="Basic and acidic residues" evidence="1">
    <location>
        <begin position="363"/>
        <end position="380"/>
    </location>
</feature>
<gene>
    <name evidence="3" type="ORF">GCM10022224_074820</name>
</gene>
<dbReference type="InterPro" id="IPR036457">
    <property type="entry name" value="PPM-type-like_dom_sf"/>
</dbReference>
<accession>A0ABP7D0W2</accession>
<sequence>MTEMTHCVTCGGTVAPDGHCWDCGTPQPAFRSHLELTVGGAAGVSERGPRRGVNSDAMALVRAGVWTVGAVCDGVSMAPRADRAARVAAYTGAATTAARLRTGALPETALVAGALHAARAVASLTAIRATVPPPGPAEGADHRTIPDPARVENRTIPEPARANHRTIPDPAHTDHRTTPDPAHTDHRTTPDPAHTDHRTTPDPAHTDHRTTPDPARAEHRTALSAAWAGLGVGAPSCTYVAGVVGPEGVWSCWIGDSRAYWLPGEGLGMALTEDDTGEHEALSAWLGADAGPSKPRLRSYQPRVPGRLLLCTDGLWRHLPDAASLRVHALPGDPLAAARSLIAYALGAGGQDDVTALLIDVHPGDHPGDHADDHAGDLHRQAPPTSDARGAATTGPTRVAGVPRSRRG</sequence>
<feature type="region of interest" description="Disordered" evidence="1">
    <location>
        <begin position="363"/>
        <end position="408"/>
    </location>
</feature>
<dbReference type="SUPFAM" id="SSF81606">
    <property type="entry name" value="PP2C-like"/>
    <property type="match status" value="1"/>
</dbReference>
<feature type="domain" description="PPM-type phosphatase" evidence="2">
    <location>
        <begin position="41"/>
        <end position="361"/>
    </location>
</feature>
<comment type="caution">
    <text evidence="3">The sequence shown here is derived from an EMBL/GenBank/DDBJ whole genome shotgun (WGS) entry which is preliminary data.</text>
</comment>
<dbReference type="InterPro" id="IPR001932">
    <property type="entry name" value="PPM-type_phosphatase-like_dom"/>
</dbReference>
<proteinExistence type="predicted"/>
<reference evidence="4" key="1">
    <citation type="journal article" date="2019" name="Int. J. Syst. Evol. Microbiol.">
        <title>The Global Catalogue of Microorganisms (GCM) 10K type strain sequencing project: providing services to taxonomists for standard genome sequencing and annotation.</title>
        <authorList>
            <consortium name="The Broad Institute Genomics Platform"/>
            <consortium name="The Broad Institute Genome Sequencing Center for Infectious Disease"/>
            <person name="Wu L."/>
            <person name="Ma J."/>
        </authorList>
    </citation>
    <scope>NUCLEOTIDE SEQUENCE [LARGE SCALE GENOMIC DNA]</scope>
    <source>
        <strain evidence="4">JCM 16904</strain>
    </source>
</reference>
<dbReference type="SMART" id="SM00332">
    <property type="entry name" value="PP2Cc"/>
    <property type="match status" value="1"/>
</dbReference>
<evidence type="ECO:0000259" key="2">
    <source>
        <dbReference type="PROSITE" id="PS51746"/>
    </source>
</evidence>
<dbReference type="EMBL" id="BAAAZP010000151">
    <property type="protein sequence ID" value="GAA3697860.1"/>
    <property type="molecule type" value="Genomic_DNA"/>
</dbReference>
<feature type="compositionally biased region" description="Basic and acidic residues" evidence="1">
    <location>
        <begin position="171"/>
        <end position="218"/>
    </location>
</feature>
<protein>
    <recommendedName>
        <fullName evidence="2">PPM-type phosphatase domain-containing protein</fullName>
    </recommendedName>
</protein>
<evidence type="ECO:0000256" key="1">
    <source>
        <dbReference type="SAM" id="MobiDB-lite"/>
    </source>
</evidence>
<dbReference type="Proteomes" id="UP001500902">
    <property type="component" value="Unassembled WGS sequence"/>
</dbReference>
<feature type="region of interest" description="Disordered" evidence="1">
    <location>
        <begin position="130"/>
        <end position="218"/>
    </location>
</feature>
<feature type="compositionally biased region" description="Basic and acidic residues" evidence="1">
    <location>
        <begin position="139"/>
        <end position="155"/>
    </location>
</feature>
<keyword evidence="4" id="KW-1185">Reference proteome</keyword>
<organism evidence="3 4">
    <name type="scientific">Nonomuraea antimicrobica</name>
    <dbReference type="NCBI Taxonomy" id="561173"/>
    <lineage>
        <taxon>Bacteria</taxon>
        <taxon>Bacillati</taxon>
        <taxon>Actinomycetota</taxon>
        <taxon>Actinomycetes</taxon>
        <taxon>Streptosporangiales</taxon>
        <taxon>Streptosporangiaceae</taxon>
        <taxon>Nonomuraea</taxon>
    </lineage>
</organism>
<evidence type="ECO:0000313" key="3">
    <source>
        <dbReference type="EMBL" id="GAA3697860.1"/>
    </source>
</evidence>
<dbReference type="Gene3D" id="3.60.40.10">
    <property type="entry name" value="PPM-type phosphatase domain"/>
    <property type="match status" value="1"/>
</dbReference>